<accession>A0A5K7X8Q3</accession>
<organism evidence="3 4">
    <name type="scientific">Lacipirellula parvula</name>
    <dbReference type="NCBI Taxonomy" id="2650471"/>
    <lineage>
        <taxon>Bacteria</taxon>
        <taxon>Pseudomonadati</taxon>
        <taxon>Planctomycetota</taxon>
        <taxon>Planctomycetia</taxon>
        <taxon>Pirellulales</taxon>
        <taxon>Lacipirellulaceae</taxon>
        <taxon>Lacipirellula</taxon>
    </lineage>
</organism>
<proteinExistence type="predicted"/>
<dbReference type="Proteomes" id="UP000326837">
    <property type="component" value="Chromosome"/>
</dbReference>
<gene>
    <name evidence="3" type="ORF">PLANPX_2357</name>
</gene>
<dbReference type="Gene3D" id="1.10.1200.10">
    <property type="entry name" value="ACP-like"/>
    <property type="match status" value="1"/>
</dbReference>
<dbReference type="PROSITE" id="PS50075">
    <property type="entry name" value="CARRIER"/>
    <property type="match status" value="1"/>
</dbReference>
<keyword evidence="4" id="KW-1185">Reference proteome</keyword>
<keyword evidence="1" id="KW-1133">Transmembrane helix</keyword>
<dbReference type="InterPro" id="IPR009081">
    <property type="entry name" value="PP-bd_ACP"/>
</dbReference>
<evidence type="ECO:0000313" key="3">
    <source>
        <dbReference type="EMBL" id="BBO32745.1"/>
    </source>
</evidence>
<dbReference type="KEGG" id="lpav:PLANPX_2357"/>
<evidence type="ECO:0000256" key="1">
    <source>
        <dbReference type="SAM" id="Phobius"/>
    </source>
</evidence>
<evidence type="ECO:0000313" key="4">
    <source>
        <dbReference type="Proteomes" id="UP000326837"/>
    </source>
</evidence>
<name>A0A5K7X8Q3_9BACT</name>
<protein>
    <recommendedName>
        <fullName evidence="2">Carrier domain-containing protein</fullName>
    </recommendedName>
</protein>
<keyword evidence="1" id="KW-0812">Transmembrane</keyword>
<evidence type="ECO:0000259" key="2">
    <source>
        <dbReference type="PROSITE" id="PS50075"/>
    </source>
</evidence>
<feature type="transmembrane region" description="Helical" evidence="1">
    <location>
        <begin position="115"/>
        <end position="133"/>
    </location>
</feature>
<feature type="transmembrane region" description="Helical" evidence="1">
    <location>
        <begin position="139"/>
        <end position="156"/>
    </location>
</feature>
<dbReference type="SUPFAM" id="SSF47336">
    <property type="entry name" value="ACP-like"/>
    <property type="match status" value="1"/>
</dbReference>
<keyword evidence="1" id="KW-0472">Membrane</keyword>
<dbReference type="InterPro" id="IPR036736">
    <property type="entry name" value="ACP-like_sf"/>
</dbReference>
<feature type="domain" description="Carrier" evidence="2">
    <location>
        <begin position="191"/>
        <end position="225"/>
    </location>
</feature>
<reference evidence="4" key="1">
    <citation type="submission" date="2019-10" db="EMBL/GenBank/DDBJ databases">
        <title>Lacipirellula parvula gen. nov., sp. nov., representing a lineage of planctomycetes widespread in freshwater anoxic habitats, and description of the family Lacipirellulaceae.</title>
        <authorList>
            <person name="Dedysh S.N."/>
            <person name="Kulichevskaya I.S."/>
            <person name="Beletsky A.V."/>
            <person name="Rakitin A.L."/>
            <person name="Mardanov A.V."/>
            <person name="Ivanova A.A."/>
            <person name="Saltykova V.X."/>
            <person name="Rijpstra W.I.C."/>
            <person name="Sinninghe Damste J.S."/>
            <person name="Ravin N.V."/>
        </authorList>
    </citation>
    <scope>NUCLEOTIDE SEQUENCE [LARGE SCALE GENOMIC DNA]</scope>
    <source>
        <strain evidence="4">PX69</strain>
    </source>
</reference>
<dbReference type="EMBL" id="AP021861">
    <property type="protein sequence ID" value="BBO32745.1"/>
    <property type="molecule type" value="Genomic_DNA"/>
</dbReference>
<dbReference type="AlphaFoldDB" id="A0A5K7X8Q3"/>
<sequence>MEDLRINLVTAIEDRFGITLRDDEAEAIQTVGQLLSVIEARRAAARVAPCRSLPAFLYVRRNLRDFLSHAELRLRPSTPLERVIPASRRRQYWRSIQPWVGAAPALELPLSLRRIAWAIYFVAFLLGTSTLLIDVKCLPLGVMAAACFSILLNLATTPLRVIPPPKFATVGDVTRRFVGRSTAVNMDIRDEDLLSPLQQLVAGVLGVDPGEVVPEASFVNDLDLE</sequence>